<proteinExistence type="predicted"/>
<sequence length="162" mass="19210">MWQSVLKDQSFSNTTPKRRDELGSNALNQLQIEWQPYRKWTQQLSDVVNHQDMKIFRATAPLIYYWIIERHNCDKVYRQFGLIQLVPPPSHRWRRMDERASQSTVEYISRNQSYVDAWEGREKAVIGGVAAEKSDNQLAVDGLHRMVEWALRKVDDYDQGFH</sequence>
<dbReference type="EMBL" id="CM056815">
    <property type="protein sequence ID" value="KAJ8630299.1"/>
    <property type="molecule type" value="Genomic_DNA"/>
</dbReference>
<dbReference type="Proteomes" id="UP001234297">
    <property type="component" value="Chromosome 7"/>
</dbReference>
<accession>A0ACC2LB74</accession>
<comment type="caution">
    <text evidence="1">The sequence shown here is derived from an EMBL/GenBank/DDBJ whole genome shotgun (WGS) entry which is preliminary data.</text>
</comment>
<evidence type="ECO:0000313" key="2">
    <source>
        <dbReference type="Proteomes" id="UP001234297"/>
    </source>
</evidence>
<evidence type="ECO:0000313" key="1">
    <source>
        <dbReference type="EMBL" id="KAJ8630299.1"/>
    </source>
</evidence>
<name>A0ACC2LB74_PERAE</name>
<gene>
    <name evidence="1" type="ORF">MRB53_023622</name>
</gene>
<keyword evidence="2" id="KW-1185">Reference proteome</keyword>
<organism evidence="1 2">
    <name type="scientific">Persea americana</name>
    <name type="common">Avocado</name>
    <dbReference type="NCBI Taxonomy" id="3435"/>
    <lineage>
        <taxon>Eukaryota</taxon>
        <taxon>Viridiplantae</taxon>
        <taxon>Streptophyta</taxon>
        <taxon>Embryophyta</taxon>
        <taxon>Tracheophyta</taxon>
        <taxon>Spermatophyta</taxon>
        <taxon>Magnoliopsida</taxon>
        <taxon>Magnoliidae</taxon>
        <taxon>Laurales</taxon>
        <taxon>Lauraceae</taxon>
        <taxon>Persea</taxon>
    </lineage>
</organism>
<protein>
    <submittedName>
        <fullName evidence="1">Uncharacterized protein</fullName>
    </submittedName>
</protein>
<reference evidence="1 2" key="1">
    <citation type="journal article" date="2022" name="Hortic Res">
        <title>A haplotype resolved chromosomal level avocado genome allows analysis of novel avocado genes.</title>
        <authorList>
            <person name="Nath O."/>
            <person name="Fletcher S.J."/>
            <person name="Hayward A."/>
            <person name="Shaw L.M."/>
            <person name="Masouleh A.K."/>
            <person name="Furtado A."/>
            <person name="Henry R.J."/>
            <person name="Mitter N."/>
        </authorList>
    </citation>
    <scope>NUCLEOTIDE SEQUENCE [LARGE SCALE GENOMIC DNA]</scope>
    <source>
        <strain evidence="2">cv. Hass</strain>
    </source>
</reference>